<reference evidence="3" key="1">
    <citation type="journal article" date="2023" name="G3 (Bethesda)">
        <title>A reference genome for the long-term kleptoplast-retaining sea slug Elysia crispata morphotype clarki.</title>
        <authorList>
            <person name="Eastman K.E."/>
            <person name="Pendleton A.L."/>
            <person name="Shaikh M.A."/>
            <person name="Suttiyut T."/>
            <person name="Ogas R."/>
            <person name="Tomko P."/>
            <person name="Gavelis G."/>
            <person name="Widhalm J.R."/>
            <person name="Wisecaver J.H."/>
        </authorList>
    </citation>
    <scope>NUCLEOTIDE SEQUENCE</scope>
    <source>
        <strain evidence="3">ECLA1</strain>
    </source>
</reference>
<protein>
    <recommendedName>
        <fullName evidence="2">Reverse transcriptase domain-containing protein</fullName>
    </recommendedName>
</protein>
<dbReference type="SUPFAM" id="SSF56672">
    <property type="entry name" value="DNA/RNA polymerases"/>
    <property type="match status" value="1"/>
</dbReference>
<feature type="region of interest" description="Disordered" evidence="1">
    <location>
        <begin position="68"/>
        <end position="87"/>
    </location>
</feature>
<feature type="domain" description="Reverse transcriptase" evidence="2">
    <location>
        <begin position="354"/>
        <end position="610"/>
    </location>
</feature>
<dbReference type="Proteomes" id="UP001283361">
    <property type="component" value="Unassembled WGS sequence"/>
</dbReference>
<proteinExistence type="predicted"/>
<dbReference type="Pfam" id="PF00078">
    <property type="entry name" value="RVT_1"/>
    <property type="match status" value="1"/>
</dbReference>
<evidence type="ECO:0000259" key="2">
    <source>
        <dbReference type="PROSITE" id="PS50878"/>
    </source>
</evidence>
<evidence type="ECO:0000256" key="1">
    <source>
        <dbReference type="SAM" id="MobiDB-lite"/>
    </source>
</evidence>
<evidence type="ECO:0000313" key="4">
    <source>
        <dbReference type="Proteomes" id="UP001283361"/>
    </source>
</evidence>
<dbReference type="InterPro" id="IPR043502">
    <property type="entry name" value="DNA/RNA_pol_sf"/>
</dbReference>
<comment type="caution">
    <text evidence="3">The sequence shown here is derived from an EMBL/GenBank/DDBJ whole genome shotgun (WGS) entry which is preliminary data.</text>
</comment>
<dbReference type="PANTHER" id="PTHR47027">
    <property type="entry name" value="REVERSE TRANSCRIPTASE DOMAIN-CONTAINING PROTEIN"/>
    <property type="match status" value="1"/>
</dbReference>
<accession>A0AAE1A8C4</accession>
<dbReference type="InterPro" id="IPR000477">
    <property type="entry name" value="RT_dom"/>
</dbReference>
<dbReference type="PANTHER" id="PTHR47027:SF20">
    <property type="entry name" value="REVERSE TRANSCRIPTASE-LIKE PROTEIN WITH RNA-DIRECTED DNA POLYMERASE DOMAIN"/>
    <property type="match status" value="1"/>
</dbReference>
<gene>
    <name evidence="3" type="ORF">RRG08_046925</name>
</gene>
<dbReference type="PROSITE" id="PS50878">
    <property type="entry name" value="RT_POL"/>
    <property type="match status" value="1"/>
</dbReference>
<organism evidence="3 4">
    <name type="scientific">Elysia crispata</name>
    <name type="common">lettuce slug</name>
    <dbReference type="NCBI Taxonomy" id="231223"/>
    <lineage>
        <taxon>Eukaryota</taxon>
        <taxon>Metazoa</taxon>
        <taxon>Spiralia</taxon>
        <taxon>Lophotrochozoa</taxon>
        <taxon>Mollusca</taxon>
        <taxon>Gastropoda</taxon>
        <taxon>Heterobranchia</taxon>
        <taxon>Euthyneura</taxon>
        <taxon>Panpulmonata</taxon>
        <taxon>Sacoglossa</taxon>
        <taxon>Placobranchoidea</taxon>
        <taxon>Plakobranchidae</taxon>
        <taxon>Elysia</taxon>
    </lineage>
</organism>
<evidence type="ECO:0000313" key="3">
    <source>
        <dbReference type="EMBL" id="KAK3783129.1"/>
    </source>
</evidence>
<name>A0AAE1A8C4_9GAST</name>
<sequence length="810" mass="92697">MTGRRGLWGSGEGGAAIIEENDIEHVLQNIDAKSSVQRNLLLYLYSSSPPLSFRLSVSKLKQIRPQIVGKSSSMNTTDREAKSSHKDKMIPLEKGKFWHTKKNTPKTPKINLANLTSSKVCLDQYKTGLNERLTTIEQDNNNSTVSDSWTNVQQAIKESAKASAGVNTCNKQKRTANDTISELSNRQKDLRLQIQNTDNEERKIKLRNERNRVLHTIRKTILEQRNEELEKKVQKINEANSDNAMFKAVKLLNQKHYENPSVEDSSGKLVINPNQTLEIVADFFKEKFQNKDLASIASFQGIPRKLNKPFTSEEVRKSLESLKNNRAPGGDEISGELLKYGTPLLHKSIANILNRVFEEHETININSGELIAIPKPGKPKDPPKNLRPITLLYTIRKALSIITLHRIRPHIEEYLSHSQSGFRPERSTSDVAWTHKWLAAKAKKEDVEIKITGIDMSAAFDTIDRQILLDIIERIVEEDELRIIRFLLSDTVINTRINGATKERPFVSNIGTPQGDSLSPVLFSVYLENALKEVRTILPRPTNELEKTLPTEIAYADDVDFVGLNFVDTEEVQNTLHKYNLLVNIDKTEFTTLSRAGTEYKNTKKVGTLIGDEEDVERRKRLSNAALTKLLNVWIKGDKIKRKTKLKLYRSLVKSILVYNCGTWTLTKSEEEKLNAFHRKQLRKVLNIKYPLKITNSSLYNKCEEHPLSIYIIENRWRLFGHILRRNIEIPANKSMNSYFATHGKKFRGRPLTTLPVVLNKDLSRLQENTLQLTTREDLEHLRCIAQNRQQWRELSTRIRKAAEAPPSDD</sequence>
<dbReference type="AlphaFoldDB" id="A0AAE1A8C4"/>
<feature type="compositionally biased region" description="Basic and acidic residues" evidence="1">
    <location>
        <begin position="77"/>
        <end position="87"/>
    </location>
</feature>
<feature type="region of interest" description="Disordered" evidence="1">
    <location>
        <begin position="161"/>
        <end position="180"/>
    </location>
</feature>
<keyword evidence="4" id="KW-1185">Reference proteome</keyword>
<dbReference type="EMBL" id="JAWDGP010002436">
    <property type="protein sequence ID" value="KAK3783129.1"/>
    <property type="molecule type" value="Genomic_DNA"/>
</dbReference>